<dbReference type="InterPro" id="IPR001585">
    <property type="entry name" value="TAL/FSA"/>
</dbReference>
<sequence length="294" mass="33327">MKPDTLKSKIFLDGGNPDETKEIIRLLGFLDGQTTNPTLISKNPRAKEHLEHGGTFTEEEIMEFYREVVTRIASMIPRGTVSVEVYADPSTKAEEMLSMGRKMFSWIPNAHVKFPASHEGLKAAEQAVREEMRVNMTLCFSQEQAAAVYAATRGAKRGDVFVSPFIGRLDDRGENGMDLIEHVLAMYRKGDGHVEVLTASVRNPDHLLYALKLGSDIITAPYEILKEWGERGLPLPDEHYRYETKGLRGIPYKDIDLTKNWQEYDLRHDLTVKGMEKFSQDWNAMIGRPAVAQR</sequence>
<reference evidence="2" key="1">
    <citation type="journal article" date="2021" name="bioRxiv">
        <title>Unraveling nitrogen, sulfur and carbon metabolic pathways and microbial community transcriptional responses to substrate deprivation and toxicity stresses in a bioreactor mimicking anoxic brackish coastal sediment conditions.</title>
        <authorList>
            <person name="Martins P.D."/>
            <person name="Echeveste M.J."/>
            <person name="Arshad A."/>
            <person name="Kurth J."/>
            <person name="Ouboter H."/>
            <person name="Jetten M.S.M."/>
            <person name="Welte C.U."/>
        </authorList>
    </citation>
    <scope>NUCLEOTIDE SEQUENCE</scope>
    <source>
        <strain evidence="2">MAG_39</strain>
    </source>
</reference>
<evidence type="ECO:0000313" key="2">
    <source>
        <dbReference type="EMBL" id="MBZ0155417.1"/>
    </source>
</evidence>
<dbReference type="Pfam" id="PF00923">
    <property type="entry name" value="TAL_FSA"/>
    <property type="match status" value="1"/>
</dbReference>
<name>A0A953M171_9BACT</name>
<dbReference type="PANTHER" id="PTHR10683:SF40">
    <property type="entry name" value="FRUCTOSE-6-PHOSPHATE ALDOLASE 1-RELATED"/>
    <property type="match status" value="1"/>
</dbReference>
<dbReference type="AlphaFoldDB" id="A0A953M171"/>
<protein>
    <submittedName>
        <fullName evidence="2">Transaldolase</fullName>
    </submittedName>
</protein>
<dbReference type="Gene3D" id="3.20.20.70">
    <property type="entry name" value="Aldolase class I"/>
    <property type="match status" value="1"/>
</dbReference>
<comment type="caution">
    <text evidence="2">The sequence shown here is derived from an EMBL/GenBank/DDBJ whole genome shotgun (WGS) entry which is preliminary data.</text>
</comment>
<dbReference type="SUPFAM" id="SSF51569">
    <property type="entry name" value="Aldolase"/>
    <property type="match status" value="1"/>
</dbReference>
<proteinExistence type="predicted"/>
<dbReference type="PANTHER" id="PTHR10683">
    <property type="entry name" value="TRANSALDOLASE"/>
    <property type="match status" value="1"/>
</dbReference>
<dbReference type="GO" id="GO:0005975">
    <property type="term" value="P:carbohydrate metabolic process"/>
    <property type="evidence" value="ECO:0007669"/>
    <property type="project" value="InterPro"/>
</dbReference>
<dbReference type="EMBL" id="JAIOIV010000032">
    <property type="protein sequence ID" value="MBZ0155417.1"/>
    <property type="molecule type" value="Genomic_DNA"/>
</dbReference>
<evidence type="ECO:0000313" key="3">
    <source>
        <dbReference type="Proteomes" id="UP000705867"/>
    </source>
</evidence>
<accession>A0A953M171</accession>
<dbReference type="InterPro" id="IPR013785">
    <property type="entry name" value="Aldolase_TIM"/>
</dbReference>
<reference evidence="2" key="2">
    <citation type="submission" date="2021-08" db="EMBL/GenBank/DDBJ databases">
        <authorList>
            <person name="Dalcin Martins P."/>
        </authorList>
    </citation>
    <scope>NUCLEOTIDE SEQUENCE</scope>
    <source>
        <strain evidence="2">MAG_39</strain>
    </source>
</reference>
<evidence type="ECO:0000256" key="1">
    <source>
        <dbReference type="ARBA" id="ARBA00023270"/>
    </source>
</evidence>
<keyword evidence="1" id="KW-0704">Schiff base</keyword>
<dbReference type="Proteomes" id="UP000705867">
    <property type="component" value="Unassembled WGS sequence"/>
</dbReference>
<gene>
    <name evidence="2" type="ORF">K8I29_04275</name>
</gene>
<organism evidence="2 3">
    <name type="scientific">Candidatus Nitrobium versatile</name>
    <dbReference type="NCBI Taxonomy" id="2884831"/>
    <lineage>
        <taxon>Bacteria</taxon>
        <taxon>Pseudomonadati</taxon>
        <taxon>Nitrospirota</taxon>
        <taxon>Nitrospiria</taxon>
        <taxon>Nitrospirales</taxon>
        <taxon>Nitrospiraceae</taxon>
        <taxon>Candidatus Nitrobium</taxon>
    </lineage>
</organism>